<comment type="caution">
    <text evidence="2">The sequence shown here is derived from an EMBL/GenBank/DDBJ whole genome shotgun (WGS) entry which is preliminary data.</text>
</comment>
<sequence length="43" mass="4927">MPRNLEIVAKGFARVQNEHPQPPPSNIYLQPPIINQYSQSPQK</sequence>
<evidence type="ECO:0000313" key="2">
    <source>
        <dbReference type="EMBL" id="CAF4691050.1"/>
    </source>
</evidence>
<feature type="compositionally biased region" description="Polar residues" evidence="1">
    <location>
        <begin position="33"/>
        <end position="43"/>
    </location>
</feature>
<organism evidence="2 4">
    <name type="scientific">Rotaria magnacalcarata</name>
    <dbReference type="NCBI Taxonomy" id="392030"/>
    <lineage>
        <taxon>Eukaryota</taxon>
        <taxon>Metazoa</taxon>
        <taxon>Spiralia</taxon>
        <taxon>Gnathifera</taxon>
        <taxon>Rotifera</taxon>
        <taxon>Eurotatoria</taxon>
        <taxon>Bdelloidea</taxon>
        <taxon>Philodinida</taxon>
        <taxon>Philodinidae</taxon>
        <taxon>Rotaria</taxon>
    </lineage>
</organism>
<reference evidence="2" key="1">
    <citation type="submission" date="2021-02" db="EMBL/GenBank/DDBJ databases">
        <authorList>
            <person name="Nowell W R."/>
        </authorList>
    </citation>
    <scope>NUCLEOTIDE SEQUENCE</scope>
</reference>
<evidence type="ECO:0000256" key="1">
    <source>
        <dbReference type="SAM" id="MobiDB-lite"/>
    </source>
</evidence>
<protein>
    <submittedName>
        <fullName evidence="2">Uncharacterized protein</fullName>
    </submittedName>
</protein>
<evidence type="ECO:0000313" key="4">
    <source>
        <dbReference type="Proteomes" id="UP000681720"/>
    </source>
</evidence>
<dbReference type="EMBL" id="CAJOBJ010178147">
    <property type="protein sequence ID" value="CAF4908212.1"/>
    <property type="molecule type" value="Genomic_DNA"/>
</dbReference>
<feature type="non-terminal residue" evidence="2">
    <location>
        <position position="1"/>
    </location>
</feature>
<dbReference type="EMBL" id="CAJOBJ010124203">
    <property type="protein sequence ID" value="CAF4691050.1"/>
    <property type="molecule type" value="Genomic_DNA"/>
</dbReference>
<evidence type="ECO:0000313" key="3">
    <source>
        <dbReference type="EMBL" id="CAF4908212.1"/>
    </source>
</evidence>
<feature type="region of interest" description="Disordered" evidence="1">
    <location>
        <begin position="13"/>
        <end position="43"/>
    </location>
</feature>
<name>A0A8S3A7L3_9BILA</name>
<gene>
    <name evidence="2" type="ORF">GIL414_LOCUS42673</name>
    <name evidence="3" type="ORF">GIL414_LOCUS52190</name>
</gene>
<accession>A0A8S3A7L3</accession>
<dbReference type="AlphaFoldDB" id="A0A8S3A7L3"/>
<proteinExistence type="predicted"/>
<dbReference type="Proteomes" id="UP000681720">
    <property type="component" value="Unassembled WGS sequence"/>
</dbReference>